<protein>
    <submittedName>
        <fullName evidence="1">Uncharacterized protein</fullName>
    </submittedName>
</protein>
<comment type="caution">
    <text evidence="1">The sequence shown here is derived from an EMBL/GenBank/DDBJ whole genome shotgun (WGS) entry which is preliminary data.</text>
</comment>
<gene>
    <name evidence="1" type="ORF">Lalb_Chr18g0057191</name>
</gene>
<accession>A0A6A4P034</accession>
<dbReference type="EMBL" id="WOCE01000018">
    <property type="protein sequence ID" value="KAE9594761.1"/>
    <property type="molecule type" value="Genomic_DNA"/>
</dbReference>
<dbReference type="AlphaFoldDB" id="A0A6A4P034"/>
<dbReference type="Proteomes" id="UP000447434">
    <property type="component" value="Chromosome 18"/>
</dbReference>
<sequence length="59" mass="6681">MAHKQLRNLAITASFTKRLPSLHLLEQLGGFCICWTQVVTNTTDRIVHIKIVFSFLVIG</sequence>
<reference evidence="2" key="1">
    <citation type="journal article" date="2020" name="Nat. Commun.">
        <title>Genome sequence of the cluster root forming white lupin.</title>
        <authorList>
            <person name="Hufnagel B."/>
            <person name="Marques A."/>
            <person name="Soriano A."/>
            <person name="Marques L."/>
            <person name="Divol F."/>
            <person name="Doumas P."/>
            <person name="Sallet E."/>
            <person name="Mancinotti D."/>
            <person name="Carrere S."/>
            <person name="Marande W."/>
            <person name="Arribat S."/>
            <person name="Keller J."/>
            <person name="Huneau C."/>
            <person name="Blein T."/>
            <person name="Aime D."/>
            <person name="Laguerre M."/>
            <person name="Taylor J."/>
            <person name="Schubert V."/>
            <person name="Nelson M."/>
            <person name="Geu-Flores F."/>
            <person name="Crespi M."/>
            <person name="Gallardo-Guerrero K."/>
            <person name="Delaux P.-M."/>
            <person name="Salse J."/>
            <person name="Berges H."/>
            <person name="Guyot R."/>
            <person name="Gouzy J."/>
            <person name="Peret B."/>
        </authorList>
    </citation>
    <scope>NUCLEOTIDE SEQUENCE [LARGE SCALE GENOMIC DNA]</scope>
    <source>
        <strain evidence="2">cv. Amiga</strain>
    </source>
</reference>
<organism evidence="1 2">
    <name type="scientific">Lupinus albus</name>
    <name type="common">White lupine</name>
    <name type="synonym">Lupinus termis</name>
    <dbReference type="NCBI Taxonomy" id="3870"/>
    <lineage>
        <taxon>Eukaryota</taxon>
        <taxon>Viridiplantae</taxon>
        <taxon>Streptophyta</taxon>
        <taxon>Embryophyta</taxon>
        <taxon>Tracheophyta</taxon>
        <taxon>Spermatophyta</taxon>
        <taxon>Magnoliopsida</taxon>
        <taxon>eudicotyledons</taxon>
        <taxon>Gunneridae</taxon>
        <taxon>Pentapetalae</taxon>
        <taxon>rosids</taxon>
        <taxon>fabids</taxon>
        <taxon>Fabales</taxon>
        <taxon>Fabaceae</taxon>
        <taxon>Papilionoideae</taxon>
        <taxon>50 kb inversion clade</taxon>
        <taxon>genistoids sensu lato</taxon>
        <taxon>core genistoids</taxon>
        <taxon>Genisteae</taxon>
        <taxon>Lupinus</taxon>
    </lineage>
</organism>
<proteinExistence type="predicted"/>
<keyword evidence="2" id="KW-1185">Reference proteome</keyword>
<name>A0A6A4P034_LUPAL</name>
<evidence type="ECO:0000313" key="2">
    <source>
        <dbReference type="Proteomes" id="UP000447434"/>
    </source>
</evidence>
<evidence type="ECO:0000313" key="1">
    <source>
        <dbReference type="EMBL" id="KAE9594761.1"/>
    </source>
</evidence>